<keyword evidence="7 19" id="KW-0963">Cytoplasm</keyword>
<dbReference type="NCBIfam" id="TIGR00179">
    <property type="entry name" value="murB"/>
    <property type="match status" value="1"/>
</dbReference>
<dbReference type="RefSeq" id="WP_025801943.1">
    <property type="nucleotide sequence ID" value="NZ_CP053842.1"/>
</dbReference>
<keyword evidence="14 19" id="KW-0560">Oxidoreductase</keyword>
<evidence type="ECO:0000256" key="3">
    <source>
        <dbReference type="ARBA" id="ARBA00004496"/>
    </source>
</evidence>
<evidence type="ECO:0000313" key="21">
    <source>
        <dbReference type="EMBL" id="QOQ88016.1"/>
    </source>
</evidence>
<evidence type="ECO:0000256" key="1">
    <source>
        <dbReference type="ARBA" id="ARBA00001974"/>
    </source>
</evidence>
<dbReference type="Pfam" id="PF02873">
    <property type="entry name" value="MurB_C"/>
    <property type="match status" value="1"/>
</dbReference>
<evidence type="ECO:0000256" key="12">
    <source>
        <dbReference type="ARBA" id="ARBA00022960"/>
    </source>
</evidence>
<dbReference type="SUPFAM" id="SSF56194">
    <property type="entry name" value="Uridine diphospho-N-Acetylenolpyruvylglucosamine reductase, MurB, C-terminal domain"/>
    <property type="match status" value="1"/>
</dbReference>
<dbReference type="PANTHER" id="PTHR21071:SF4">
    <property type="entry name" value="UDP-N-ACETYLENOLPYRUVOYLGLUCOSAMINE REDUCTASE"/>
    <property type="match status" value="1"/>
</dbReference>
<dbReference type="InterPro" id="IPR003170">
    <property type="entry name" value="MurB"/>
</dbReference>
<dbReference type="GO" id="GO:0008360">
    <property type="term" value="P:regulation of cell shape"/>
    <property type="evidence" value="ECO:0007669"/>
    <property type="project" value="UniProtKB-KW"/>
</dbReference>
<comment type="cofactor">
    <cofactor evidence="1 19">
        <name>FAD</name>
        <dbReference type="ChEBI" id="CHEBI:57692"/>
    </cofactor>
</comment>
<dbReference type="Gene3D" id="3.90.78.10">
    <property type="entry name" value="UDP-N-acetylenolpyruvoylglucosamine reductase, C-terminal domain"/>
    <property type="match status" value="1"/>
</dbReference>
<evidence type="ECO:0000256" key="13">
    <source>
        <dbReference type="ARBA" id="ARBA00022984"/>
    </source>
</evidence>
<dbReference type="Proteomes" id="UP000594749">
    <property type="component" value="Chromosome"/>
</dbReference>
<feature type="active site" evidence="19">
    <location>
        <position position="252"/>
    </location>
</feature>
<evidence type="ECO:0000256" key="18">
    <source>
        <dbReference type="ARBA" id="ARBA00048914"/>
    </source>
</evidence>
<evidence type="ECO:0000256" key="6">
    <source>
        <dbReference type="ARBA" id="ARBA00015188"/>
    </source>
</evidence>
<dbReference type="HAMAP" id="MF_00037">
    <property type="entry name" value="MurB"/>
    <property type="match status" value="1"/>
</dbReference>
<dbReference type="UniPathway" id="UPA00219"/>
<evidence type="ECO:0000256" key="11">
    <source>
        <dbReference type="ARBA" id="ARBA00022857"/>
    </source>
</evidence>
<keyword evidence="15 19" id="KW-0131">Cell cycle</keyword>
<dbReference type="Gene3D" id="3.30.465.10">
    <property type="match status" value="1"/>
</dbReference>
<evidence type="ECO:0000256" key="4">
    <source>
        <dbReference type="ARBA" id="ARBA00004752"/>
    </source>
</evidence>
<evidence type="ECO:0000256" key="15">
    <source>
        <dbReference type="ARBA" id="ARBA00023306"/>
    </source>
</evidence>
<dbReference type="GO" id="GO:0008762">
    <property type="term" value="F:UDP-N-acetylmuramate dehydrogenase activity"/>
    <property type="evidence" value="ECO:0007669"/>
    <property type="project" value="UniProtKB-UniRule"/>
</dbReference>
<comment type="similarity">
    <text evidence="19">Belongs to the MurB family.</text>
</comment>
<evidence type="ECO:0000259" key="20">
    <source>
        <dbReference type="Pfam" id="PF02873"/>
    </source>
</evidence>
<evidence type="ECO:0000256" key="9">
    <source>
        <dbReference type="ARBA" id="ARBA00022630"/>
    </source>
</evidence>
<protein>
    <recommendedName>
        <fullName evidence="6 19">UDP-N-acetylenolpyruvoylglucosamine reductase</fullName>
        <ecNumber evidence="5 19">1.3.1.98</ecNumber>
    </recommendedName>
    <alternativeName>
        <fullName evidence="17 19">UDP-N-acetylmuramate dehydrogenase</fullName>
    </alternativeName>
</protein>
<keyword evidence="12 19" id="KW-0133">Cell shape</keyword>
<dbReference type="GO" id="GO:0009252">
    <property type="term" value="P:peptidoglycan biosynthetic process"/>
    <property type="evidence" value="ECO:0007669"/>
    <property type="project" value="UniProtKB-UniRule"/>
</dbReference>
<dbReference type="AlphaFoldDB" id="A0A7M1LJM8"/>
<comment type="function">
    <text evidence="2 19">Cell wall formation.</text>
</comment>
<dbReference type="InterPro" id="IPR011601">
    <property type="entry name" value="MurB_C"/>
</dbReference>
<evidence type="ECO:0000256" key="10">
    <source>
        <dbReference type="ARBA" id="ARBA00022827"/>
    </source>
</evidence>
<keyword evidence="16 19" id="KW-0961">Cell wall biogenesis/degradation</keyword>
<dbReference type="EMBL" id="CP063078">
    <property type="protein sequence ID" value="QOQ88016.1"/>
    <property type="molecule type" value="Genomic_DNA"/>
</dbReference>
<dbReference type="InterPro" id="IPR036318">
    <property type="entry name" value="FAD-bd_PCMH-like_sf"/>
</dbReference>
<dbReference type="GO" id="GO:0050660">
    <property type="term" value="F:flavin adenine dinucleotide binding"/>
    <property type="evidence" value="ECO:0007669"/>
    <property type="project" value="InterPro"/>
</dbReference>
<evidence type="ECO:0000256" key="19">
    <source>
        <dbReference type="HAMAP-Rule" id="MF_00037"/>
    </source>
</evidence>
<dbReference type="EC" id="1.3.1.98" evidence="5 19"/>
<evidence type="ECO:0000313" key="22">
    <source>
        <dbReference type="Proteomes" id="UP000594749"/>
    </source>
</evidence>
<evidence type="ECO:0000256" key="16">
    <source>
        <dbReference type="ARBA" id="ARBA00023316"/>
    </source>
</evidence>
<evidence type="ECO:0000256" key="14">
    <source>
        <dbReference type="ARBA" id="ARBA00023002"/>
    </source>
</evidence>
<keyword evidence="9 19" id="KW-0285">Flavoprotein</keyword>
<evidence type="ECO:0000256" key="8">
    <source>
        <dbReference type="ARBA" id="ARBA00022618"/>
    </source>
</evidence>
<gene>
    <name evidence="19" type="primary">murB</name>
    <name evidence="21" type="ORF">IMC76_04290</name>
</gene>
<organism evidence="21 22">
    <name type="scientific">Campylobacter corcagiensis</name>
    <dbReference type="NCBI Taxonomy" id="1448857"/>
    <lineage>
        <taxon>Bacteria</taxon>
        <taxon>Pseudomonadati</taxon>
        <taxon>Campylobacterota</taxon>
        <taxon>Epsilonproteobacteria</taxon>
        <taxon>Campylobacterales</taxon>
        <taxon>Campylobacteraceae</taxon>
        <taxon>Campylobacter</taxon>
    </lineage>
</organism>
<dbReference type="GO" id="GO:0051301">
    <property type="term" value="P:cell division"/>
    <property type="evidence" value="ECO:0007669"/>
    <property type="project" value="UniProtKB-KW"/>
</dbReference>
<dbReference type="GO" id="GO:0005829">
    <property type="term" value="C:cytosol"/>
    <property type="evidence" value="ECO:0007669"/>
    <property type="project" value="TreeGrafter"/>
</dbReference>
<keyword evidence="8 19" id="KW-0132">Cell division</keyword>
<accession>A0A7M1LJM8</accession>
<comment type="pathway">
    <text evidence="4 19">Cell wall biogenesis; peptidoglycan biosynthesis.</text>
</comment>
<feature type="active site" description="Proton donor" evidence="19">
    <location>
        <position position="182"/>
    </location>
</feature>
<sequence length="256" mass="28081">MLIDFSKFSSIKIGGVFEVAEISYENASEFNGVIIGACNNILISPKPPNLGILSDDFKFIELLDDEILRVGAKTKSSQIYNFAKKQNLAGFEFLRGIPGTLGGLLTMNAGLKGFEISNSLVSATTSKGKFIRDELDFSYRKSEIPGVIFEAEFSVKSGFDSSLSDEISKARNNQPKGYSFGSCFKNPANDSAGRLIESVQLKGYKIGGCKFSEIHANFLINFDNGKFEDATKLINLAKKRVLEEHGVKLECEVKIV</sequence>
<evidence type="ECO:0000256" key="2">
    <source>
        <dbReference type="ARBA" id="ARBA00003921"/>
    </source>
</evidence>
<comment type="catalytic activity">
    <reaction evidence="18 19">
        <text>UDP-N-acetyl-alpha-D-muramate + NADP(+) = UDP-N-acetyl-3-O-(1-carboxyvinyl)-alpha-D-glucosamine + NADPH + H(+)</text>
        <dbReference type="Rhea" id="RHEA:12248"/>
        <dbReference type="ChEBI" id="CHEBI:15378"/>
        <dbReference type="ChEBI" id="CHEBI:57783"/>
        <dbReference type="ChEBI" id="CHEBI:58349"/>
        <dbReference type="ChEBI" id="CHEBI:68483"/>
        <dbReference type="ChEBI" id="CHEBI:70757"/>
        <dbReference type="EC" id="1.3.1.98"/>
    </reaction>
</comment>
<keyword evidence="13 19" id="KW-0573">Peptidoglycan synthesis</keyword>
<keyword evidence="22" id="KW-1185">Reference proteome</keyword>
<feature type="domain" description="UDP-N-acetylenolpyruvoylglucosamine reductase C-terminal" evidence="20">
    <location>
        <begin position="166"/>
        <end position="256"/>
    </location>
</feature>
<proteinExistence type="inferred from homology"/>
<feature type="active site" evidence="19">
    <location>
        <position position="140"/>
    </location>
</feature>
<evidence type="ECO:0000256" key="5">
    <source>
        <dbReference type="ARBA" id="ARBA00012518"/>
    </source>
</evidence>
<keyword evidence="11 19" id="KW-0521">NADP</keyword>
<dbReference type="PANTHER" id="PTHR21071">
    <property type="entry name" value="UDP-N-ACETYLENOLPYRUVOYLGLUCOSAMINE REDUCTASE"/>
    <property type="match status" value="1"/>
</dbReference>
<dbReference type="NCBIfam" id="NF010479">
    <property type="entry name" value="PRK13904.1"/>
    <property type="match status" value="1"/>
</dbReference>
<reference evidence="21 22" key="1">
    <citation type="submission" date="2020-10" db="EMBL/GenBank/DDBJ databases">
        <title>Campylobacter and Helicobacter PacBio genomes.</title>
        <authorList>
            <person name="Lane C."/>
        </authorList>
    </citation>
    <scope>NUCLEOTIDE SEQUENCE [LARGE SCALE GENOMIC DNA]</scope>
    <source>
        <strain evidence="21 22">2016D-0077</strain>
    </source>
</reference>
<dbReference type="OrthoDB" id="9804753at2"/>
<keyword evidence="10 19" id="KW-0274">FAD</keyword>
<dbReference type="SUPFAM" id="SSF56176">
    <property type="entry name" value="FAD-binding/transporter-associated domain-like"/>
    <property type="match status" value="1"/>
</dbReference>
<evidence type="ECO:0000256" key="7">
    <source>
        <dbReference type="ARBA" id="ARBA00022490"/>
    </source>
</evidence>
<dbReference type="InterPro" id="IPR036635">
    <property type="entry name" value="MurB_C_sf"/>
</dbReference>
<evidence type="ECO:0000256" key="17">
    <source>
        <dbReference type="ARBA" id="ARBA00031026"/>
    </source>
</evidence>
<name>A0A7M1LJM8_9BACT</name>
<dbReference type="GO" id="GO:0071555">
    <property type="term" value="P:cell wall organization"/>
    <property type="evidence" value="ECO:0007669"/>
    <property type="project" value="UniProtKB-KW"/>
</dbReference>
<dbReference type="InterPro" id="IPR016169">
    <property type="entry name" value="FAD-bd_PCMH_sub2"/>
</dbReference>
<comment type="subcellular location">
    <subcellularLocation>
        <location evidence="3 19">Cytoplasm</location>
    </subcellularLocation>
</comment>